<dbReference type="GO" id="GO:0019843">
    <property type="term" value="F:rRNA binding"/>
    <property type="evidence" value="ECO:0007669"/>
    <property type="project" value="UniProtKB-KW"/>
</dbReference>
<dbReference type="FunFam" id="3.40.50.300:FF:000011">
    <property type="entry name" value="Putative ABC transporter ATP-binding component"/>
    <property type="match status" value="1"/>
</dbReference>
<evidence type="ECO:0000256" key="9">
    <source>
        <dbReference type="ARBA" id="ARBA00022845"/>
    </source>
</evidence>
<name>A0A7C7D5D2_9FIRM</name>
<dbReference type="InterPro" id="IPR003593">
    <property type="entry name" value="AAA+_ATPase"/>
</dbReference>
<feature type="coiled-coil region" evidence="12">
    <location>
        <begin position="578"/>
        <end position="636"/>
    </location>
</feature>
<dbReference type="GO" id="GO:0000049">
    <property type="term" value="F:tRNA binding"/>
    <property type="evidence" value="ECO:0007669"/>
    <property type="project" value="UniProtKB-KW"/>
</dbReference>
<evidence type="ECO:0000259" key="14">
    <source>
        <dbReference type="PROSITE" id="PS50893"/>
    </source>
</evidence>
<dbReference type="GO" id="GO:0006417">
    <property type="term" value="P:regulation of translation"/>
    <property type="evidence" value="ECO:0007669"/>
    <property type="project" value="UniProtKB-KW"/>
</dbReference>
<keyword evidence="3" id="KW-0820">tRNA-binding</keyword>
<dbReference type="GO" id="GO:0006412">
    <property type="term" value="P:translation"/>
    <property type="evidence" value="ECO:0007669"/>
    <property type="project" value="UniProtKB-KW"/>
</dbReference>
<keyword evidence="12" id="KW-0175">Coiled coil</keyword>
<evidence type="ECO:0000256" key="13">
    <source>
        <dbReference type="SAM" id="MobiDB-lite"/>
    </source>
</evidence>
<evidence type="ECO:0000256" key="12">
    <source>
        <dbReference type="SAM" id="Coils"/>
    </source>
</evidence>
<keyword evidence="7" id="KW-0378">Hydrolase</keyword>
<evidence type="ECO:0000256" key="7">
    <source>
        <dbReference type="ARBA" id="ARBA00022801"/>
    </source>
</evidence>
<feature type="domain" description="ABC transporter" evidence="14">
    <location>
        <begin position="319"/>
        <end position="538"/>
    </location>
</feature>
<evidence type="ECO:0000256" key="10">
    <source>
        <dbReference type="ARBA" id="ARBA00022884"/>
    </source>
</evidence>
<evidence type="ECO:0000313" key="16">
    <source>
        <dbReference type="Proteomes" id="UP000553059"/>
    </source>
</evidence>
<dbReference type="InterPro" id="IPR017871">
    <property type="entry name" value="ABC_transporter-like_CS"/>
</dbReference>
<evidence type="ECO:0000256" key="6">
    <source>
        <dbReference type="ARBA" id="ARBA00022741"/>
    </source>
</evidence>
<keyword evidence="11" id="KW-0648">Protein biosynthesis</keyword>
<dbReference type="InterPro" id="IPR051309">
    <property type="entry name" value="ABCF_ATPase"/>
</dbReference>
<dbReference type="PANTHER" id="PTHR42855:SF1">
    <property type="entry name" value="ABC TRANSPORTER DOMAIN-CONTAINING PROTEIN"/>
    <property type="match status" value="1"/>
</dbReference>
<protein>
    <submittedName>
        <fullName evidence="15">ABC-F family ATP-binding cassette domain-containing protein</fullName>
    </submittedName>
</protein>
<dbReference type="PANTHER" id="PTHR42855">
    <property type="entry name" value="ABC TRANSPORTER ATP-BINDING SUBUNIT"/>
    <property type="match status" value="1"/>
</dbReference>
<gene>
    <name evidence="15" type="ORF">GX523_07910</name>
</gene>
<reference evidence="15 16" key="1">
    <citation type="journal article" date="2020" name="Biotechnol. Biofuels">
        <title>New insights from the biogas microbiome by comprehensive genome-resolved metagenomics of nearly 1600 species originating from multiple anaerobic digesters.</title>
        <authorList>
            <person name="Campanaro S."/>
            <person name="Treu L."/>
            <person name="Rodriguez-R L.M."/>
            <person name="Kovalovszki A."/>
            <person name="Ziels R.M."/>
            <person name="Maus I."/>
            <person name="Zhu X."/>
            <person name="Kougias P.G."/>
            <person name="Basile A."/>
            <person name="Luo G."/>
            <person name="Schluter A."/>
            <person name="Konstantinidis K.T."/>
            <person name="Angelidaki I."/>
        </authorList>
    </citation>
    <scope>NUCLEOTIDE SEQUENCE [LARGE SCALE GENOMIC DNA]</scope>
    <source>
        <strain evidence="15">AS05jafATM_4</strain>
    </source>
</reference>
<dbReference type="Proteomes" id="UP000553059">
    <property type="component" value="Unassembled WGS sequence"/>
</dbReference>
<evidence type="ECO:0000313" key="15">
    <source>
        <dbReference type="EMBL" id="HHY26656.1"/>
    </source>
</evidence>
<evidence type="ECO:0000256" key="8">
    <source>
        <dbReference type="ARBA" id="ARBA00022840"/>
    </source>
</evidence>
<dbReference type="InterPro" id="IPR032524">
    <property type="entry name" value="ABC_tran_C"/>
</dbReference>
<dbReference type="Gene3D" id="1.10.287.380">
    <property type="entry name" value="Valyl-tRNA synthetase, C-terminal domain"/>
    <property type="match status" value="1"/>
</dbReference>
<dbReference type="PROSITE" id="PS50893">
    <property type="entry name" value="ABC_TRANSPORTER_2"/>
    <property type="match status" value="2"/>
</dbReference>
<comment type="caution">
    <text evidence="15">The sequence shown here is derived from an EMBL/GenBank/DDBJ whole genome shotgun (WGS) entry which is preliminary data.</text>
</comment>
<evidence type="ECO:0000256" key="3">
    <source>
        <dbReference type="ARBA" id="ARBA00022555"/>
    </source>
</evidence>
<dbReference type="GO" id="GO:0003677">
    <property type="term" value="F:DNA binding"/>
    <property type="evidence" value="ECO:0007669"/>
    <property type="project" value="InterPro"/>
</dbReference>
<dbReference type="GO" id="GO:0005524">
    <property type="term" value="F:ATP binding"/>
    <property type="evidence" value="ECO:0007669"/>
    <property type="project" value="UniProtKB-KW"/>
</dbReference>
<dbReference type="Gene3D" id="3.40.50.300">
    <property type="entry name" value="P-loop containing nucleotide triphosphate hydrolases"/>
    <property type="match status" value="2"/>
</dbReference>
<keyword evidence="8 15" id="KW-0067">ATP-binding</keyword>
<keyword evidence="4" id="KW-0699">rRNA-binding</keyword>
<sequence length="655" mass="74395">MNLLTAESLTKSYGIKPLFKDISLGIEEGQKIGIIGVNGTGKSTLLKILAGLEQPDQGQIITNNELQLEYLPQEPDFDQEATVLQQVFKGNSPLMKLLRDYEMALERLNQEPSNESYQNTLLQLGQKMDSHNAWQIESEAKAVLTKLGINQFDIPVGTLSGGQRKRVALAGALIQPSNLLILDEPTNHIDNEMVDWLENYLNKLKGALLMVTHDRYFLDRVANRIFELDRGKLYSYPGNYSRFLELKAERDEQEEASERKRQNILRNELAWIRRGAQARTTKQKARIDRFEQLQADKPEEKTGKVEVSAGAARLGKKVIQCSHLCKSYPGRGTVIDDFSIILAKFDRIGIIGPNGSGKSTLLNILAGRVQADEGEIEWGPTVKLGYFTQEYREFEPQTKVIDVIKSVAEVIPTSDGGVLTASQMLERFLFTPAQQWTHVEKLSGGEKRRLYLLQVLMDSPNVLLLDEPTNDLDIQTLSILEDYLENFPGVVITVSHDRFFLDRVVDQILAFEGQGRIHSTIGNYTDYREQLDRRILEDQFAKDTLAKGQKVHSQTSKPEETGNTGNQAKPKERPLKMSYKEQREYEQIEDRIADLEGQLERVNQDMVEAGSNYGKLNELMKTKEDLERALEESLERWTYLSELAEEIAGRKSRQE</sequence>
<comment type="similarity">
    <text evidence="1">Belongs to the ABC transporter superfamily. ABCF family. Translational throttle EttA subfamily.</text>
</comment>
<accession>A0A7C7D5D2</accession>
<dbReference type="InterPro" id="IPR037118">
    <property type="entry name" value="Val-tRNA_synth_C_sf"/>
</dbReference>
<dbReference type="Pfam" id="PF00005">
    <property type="entry name" value="ABC_tran"/>
    <property type="match status" value="2"/>
</dbReference>
<dbReference type="InterPro" id="IPR027417">
    <property type="entry name" value="P-loop_NTPase"/>
</dbReference>
<dbReference type="Pfam" id="PF16326">
    <property type="entry name" value="ABC_tran_CTD"/>
    <property type="match status" value="1"/>
</dbReference>
<dbReference type="SUPFAM" id="SSF52540">
    <property type="entry name" value="P-loop containing nucleoside triphosphate hydrolases"/>
    <property type="match status" value="2"/>
</dbReference>
<dbReference type="FunFam" id="3.40.50.300:FF:000183">
    <property type="entry name" value="ABC transporter ATP-binding protein yjjK"/>
    <property type="match status" value="1"/>
</dbReference>
<dbReference type="AlphaFoldDB" id="A0A7C7D5D2"/>
<feature type="domain" description="ABC transporter" evidence="14">
    <location>
        <begin position="4"/>
        <end position="255"/>
    </location>
</feature>
<feature type="compositionally biased region" description="Polar residues" evidence="13">
    <location>
        <begin position="551"/>
        <end position="567"/>
    </location>
</feature>
<keyword evidence="6" id="KW-0547">Nucleotide-binding</keyword>
<evidence type="ECO:0000256" key="1">
    <source>
        <dbReference type="ARBA" id="ARBA00005868"/>
    </source>
</evidence>
<dbReference type="GO" id="GO:0016887">
    <property type="term" value="F:ATP hydrolysis activity"/>
    <property type="evidence" value="ECO:0007669"/>
    <property type="project" value="InterPro"/>
</dbReference>
<dbReference type="InterPro" id="IPR003439">
    <property type="entry name" value="ABC_transporter-like_ATP-bd"/>
</dbReference>
<keyword evidence="10" id="KW-0694">RNA-binding</keyword>
<dbReference type="PROSITE" id="PS00211">
    <property type="entry name" value="ABC_TRANSPORTER_1"/>
    <property type="match status" value="1"/>
</dbReference>
<dbReference type="CDD" id="cd03221">
    <property type="entry name" value="ABCF_EF-3"/>
    <property type="match status" value="2"/>
</dbReference>
<organism evidence="15 16">
    <name type="scientific">Desulfitobacterium dehalogenans</name>
    <dbReference type="NCBI Taxonomy" id="36854"/>
    <lineage>
        <taxon>Bacteria</taxon>
        <taxon>Bacillati</taxon>
        <taxon>Bacillota</taxon>
        <taxon>Clostridia</taxon>
        <taxon>Eubacteriales</taxon>
        <taxon>Desulfitobacteriaceae</taxon>
        <taxon>Desulfitobacterium</taxon>
    </lineage>
</organism>
<dbReference type="EMBL" id="DUTF01000174">
    <property type="protein sequence ID" value="HHY26656.1"/>
    <property type="molecule type" value="Genomic_DNA"/>
</dbReference>
<evidence type="ECO:0000256" key="2">
    <source>
        <dbReference type="ARBA" id="ARBA00022490"/>
    </source>
</evidence>
<evidence type="ECO:0000256" key="4">
    <source>
        <dbReference type="ARBA" id="ARBA00022730"/>
    </source>
</evidence>
<dbReference type="InterPro" id="IPR032781">
    <property type="entry name" value="ABC_tran_Xtn"/>
</dbReference>
<keyword evidence="2" id="KW-0963">Cytoplasm</keyword>
<dbReference type="Pfam" id="PF12848">
    <property type="entry name" value="ABC_tran_Xtn"/>
    <property type="match status" value="1"/>
</dbReference>
<evidence type="ECO:0000256" key="5">
    <source>
        <dbReference type="ARBA" id="ARBA00022737"/>
    </source>
</evidence>
<evidence type="ECO:0000256" key="11">
    <source>
        <dbReference type="ARBA" id="ARBA00022917"/>
    </source>
</evidence>
<dbReference type="SMART" id="SM00382">
    <property type="entry name" value="AAA"/>
    <property type="match status" value="2"/>
</dbReference>
<feature type="region of interest" description="Disordered" evidence="13">
    <location>
        <begin position="546"/>
        <end position="576"/>
    </location>
</feature>
<keyword evidence="9" id="KW-0810">Translation regulation</keyword>
<keyword evidence="5" id="KW-0677">Repeat</keyword>
<proteinExistence type="inferred from homology"/>